<evidence type="ECO:0000256" key="13">
    <source>
        <dbReference type="SAM" id="MobiDB-lite"/>
    </source>
</evidence>
<keyword evidence="5 11" id="KW-1133">Transmembrane helix</keyword>
<dbReference type="InterPro" id="IPR039859">
    <property type="entry name" value="PFA4/ZDH16/20/ERF2-like"/>
</dbReference>
<comment type="caution">
    <text evidence="11">Lacks conserved residue(s) required for the propagation of feature annotation.</text>
</comment>
<evidence type="ECO:0000256" key="2">
    <source>
        <dbReference type="ARBA" id="ARBA00022679"/>
    </source>
</evidence>
<feature type="region of interest" description="Disordered" evidence="13">
    <location>
        <begin position="1"/>
        <end position="23"/>
    </location>
</feature>
<keyword evidence="9 11" id="KW-0012">Acyltransferase</keyword>
<dbReference type="PANTHER" id="PTHR12246">
    <property type="entry name" value="PALMITOYLTRANSFERASE ZDHHC16"/>
    <property type="match status" value="1"/>
</dbReference>
<evidence type="ECO:0000256" key="11">
    <source>
        <dbReference type="HAMAP-Rule" id="MF_03199"/>
    </source>
</evidence>
<evidence type="ECO:0000256" key="12">
    <source>
        <dbReference type="RuleBase" id="RU079119"/>
    </source>
</evidence>
<feature type="compositionally biased region" description="Acidic residues" evidence="13">
    <location>
        <begin position="439"/>
        <end position="450"/>
    </location>
</feature>
<keyword evidence="7 11" id="KW-0564">Palmitate</keyword>
<evidence type="ECO:0000256" key="10">
    <source>
        <dbReference type="ARBA" id="ARBA00048048"/>
    </source>
</evidence>
<keyword evidence="16" id="KW-1185">Reference proteome</keyword>
<name>A0A8H7AJR6_9EURO</name>
<keyword evidence="8 11" id="KW-0449">Lipoprotein</keyword>
<feature type="transmembrane region" description="Helical" evidence="11 12">
    <location>
        <begin position="173"/>
        <end position="192"/>
    </location>
</feature>
<proteinExistence type="inferred from homology"/>
<feature type="compositionally biased region" description="Pro residues" evidence="13">
    <location>
        <begin position="8"/>
        <end position="20"/>
    </location>
</feature>
<feature type="active site" description="S-palmitoyl cysteine intermediate" evidence="11">
    <location>
        <position position="155"/>
    </location>
</feature>
<evidence type="ECO:0000256" key="8">
    <source>
        <dbReference type="ARBA" id="ARBA00023288"/>
    </source>
</evidence>
<dbReference type="Proteomes" id="UP000606974">
    <property type="component" value="Unassembled WGS sequence"/>
</dbReference>
<feature type="compositionally biased region" description="Basic and acidic residues" evidence="13">
    <location>
        <begin position="424"/>
        <end position="438"/>
    </location>
</feature>
<comment type="similarity">
    <text evidence="11">Belongs to the DHHC palmitoyltransferase family. PFA4 subfamily.</text>
</comment>
<keyword evidence="2 11" id="KW-0808">Transferase</keyword>
<comment type="catalytic activity">
    <reaction evidence="10 11 12">
        <text>L-cysteinyl-[protein] + hexadecanoyl-CoA = S-hexadecanoyl-L-cysteinyl-[protein] + CoA</text>
        <dbReference type="Rhea" id="RHEA:36683"/>
        <dbReference type="Rhea" id="RHEA-COMP:10131"/>
        <dbReference type="Rhea" id="RHEA-COMP:11032"/>
        <dbReference type="ChEBI" id="CHEBI:29950"/>
        <dbReference type="ChEBI" id="CHEBI:57287"/>
        <dbReference type="ChEBI" id="CHEBI:57379"/>
        <dbReference type="ChEBI" id="CHEBI:74151"/>
        <dbReference type="EC" id="2.3.1.225"/>
    </reaction>
</comment>
<keyword evidence="6 11" id="KW-0472">Membrane</keyword>
<comment type="domain">
    <text evidence="11 12">The DHHC domain is required for palmitoyltransferase activity.</text>
</comment>
<dbReference type="EMBL" id="JAACFV010000055">
    <property type="protein sequence ID" value="KAF7508381.1"/>
    <property type="molecule type" value="Genomic_DNA"/>
</dbReference>
<feature type="region of interest" description="Disordered" evidence="13">
    <location>
        <begin position="401"/>
        <end position="450"/>
    </location>
</feature>
<gene>
    <name evidence="11" type="primary">PFA4</name>
    <name evidence="15" type="ORF">GJ744_009372</name>
</gene>
<comment type="function">
    <text evidence="11">Mediates the reversible addition of palmitate to target proteins, thereby regulating their membrane association and biological function.</text>
</comment>
<comment type="caution">
    <text evidence="15">The sequence shown here is derived from an EMBL/GenBank/DDBJ whole genome shotgun (WGS) entry which is preliminary data.</text>
</comment>
<dbReference type="GO" id="GO:0005789">
    <property type="term" value="C:endoplasmic reticulum membrane"/>
    <property type="evidence" value="ECO:0007669"/>
    <property type="project" value="UniProtKB-SubCell"/>
</dbReference>
<dbReference type="OrthoDB" id="331948at2759"/>
<reference evidence="15" key="1">
    <citation type="submission" date="2020-02" db="EMBL/GenBank/DDBJ databases">
        <authorList>
            <person name="Palmer J.M."/>
        </authorList>
    </citation>
    <scope>NUCLEOTIDE SEQUENCE</scope>
    <source>
        <strain evidence="15">EPUS1.4</strain>
        <tissue evidence="15">Thallus</tissue>
    </source>
</reference>
<evidence type="ECO:0000259" key="14">
    <source>
        <dbReference type="Pfam" id="PF01529"/>
    </source>
</evidence>
<keyword evidence="4 11" id="KW-0256">Endoplasmic reticulum</keyword>
<evidence type="ECO:0000313" key="16">
    <source>
        <dbReference type="Proteomes" id="UP000606974"/>
    </source>
</evidence>
<evidence type="ECO:0000313" key="15">
    <source>
        <dbReference type="EMBL" id="KAF7508381.1"/>
    </source>
</evidence>
<feature type="transmembrane region" description="Helical" evidence="11 12">
    <location>
        <begin position="212"/>
        <end position="234"/>
    </location>
</feature>
<sequence length="467" mass="53531">MINSGLPLPLPSPSPSPSPSLPGRRGLARPLMADFDIRDLAVPSVCLLISFLAYSSQLLFLYLEPGPLTWIEVLKFNSLVLCIWVCYARACKTNPGDVPQGWTPQSSSDGKQQEVPSEAGVARSRWCRKCEVMKPPRAHHCMVCARCIPKMDHHCPWTNNCVSYFTFPHFIRFLFYSVASMLYLEYFLYVRGAVIWNNRTMPSYLGPNAGQLVHLFILATVNSFTLFMLFVMLVRTTWSLGGNVTTIESWEIARHTKLLRRARIFGGYLDGPDGIKVKIERQEFPYDIGIWTNIKQGMNSGNILAWFWPFATTPSSGGLEFEVNGFDEPMHSWPPPDPDRIPRLKRCLDESKPFVYQQTPLSDHEEIQAFKKRQEDDLKRRNGNVGIIRRKPFHNRHASGLYAEQSDVETDDQSTDSQINSGEEGWRSPEGDRLRDYGVDEDTEFYDQDDIPLSELLRRRRRKQSNQ</sequence>
<dbReference type="GO" id="GO:0019706">
    <property type="term" value="F:protein-cysteine S-palmitoyltransferase activity"/>
    <property type="evidence" value="ECO:0007669"/>
    <property type="project" value="UniProtKB-UniRule"/>
</dbReference>
<evidence type="ECO:0000256" key="5">
    <source>
        <dbReference type="ARBA" id="ARBA00022989"/>
    </source>
</evidence>
<feature type="domain" description="Palmitoyltransferase DHHC" evidence="14">
    <location>
        <begin position="123"/>
        <end position="251"/>
    </location>
</feature>
<organism evidence="15 16">
    <name type="scientific">Endocarpon pusillum</name>
    <dbReference type="NCBI Taxonomy" id="364733"/>
    <lineage>
        <taxon>Eukaryota</taxon>
        <taxon>Fungi</taxon>
        <taxon>Dikarya</taxon>
        <taxon>Ascomycota</taxon>
        <taxon>Pezizomycotina</taxon>
        <taxon>Eurotiomycetes</taxon>
        <taxon>Chaetothyriomycetidae</taxon>
        <taxon>Verrucariales</taxon>
        <taxon>Verrucariaceae</taxon>
        <taxon>Endocarpon</taxon>
    </lineage>
</organism>
<accession>A0A8H7AJR6</accession>
<evidence type="ECO:0000256" key="3">
    <source>
        <dbReference type="ARBA" id="ARBA00022692"/>
    </source>
</evidence>
<dbReference type="InterPro" id="IPR033682">
    <property type="entry name" value="PFA4"/>
</dbReference>
<feature type="transmembrane region" description="Helical" evidence="11 12">
    <location>
        <begin position="40"/>
        <end position="62"/>
    </location>
</feature>
<dbReference type="Pfam" id="PF01529">
    <property type="entry name" value="DHHC"/>
    <property type="match status" value="1"/>
</dbReference>
<evidence type="ECO:0000256" key="6">
    <source>
        <dbReference type="ARBA" id="ARBA00023136"/>
    </source>
</evidence>
<dbReference type="InterPro" id="IPR001594">
    <property type="entry name" value="Palmitoyltrfase_DHHC"/>
</dbReference>
<evidence type="ECO:0000256" key="1">
    <source>
        <dbReference type="ARBA" id="ARBA00004141"/>
    </source>
</evidence>
<dbReference type="HAMAP" id="MF_03199">
    <property type="entry name" value="DHHC_PAT_PFA4"/>
    <property type="match status" value="1"/>
</dbReference>
<evidence type="ECO:0000256" key="4">
    <source>
        <dbReference type="ARBA" id="ARBA00022824"/>
    </source>
</evidence>
<dbReference type="PROSITE" id="PS50216">
    <property type="entry name" value="DHHC"/>
    <property type="match status" value="1"/>
</dbReference>
<comment type="subcellular location">
    <subcellularLocation>
        <location evidence="11">Endoplasmic reticulum membrane</location>
        <topology evidence="11">Multi-pass membrane protein</topology>
    </subcellularLocation>
    <subcellularLocation>
        <location evidence="1">Membrane</location>
        <topology evidence="1">Multi-pass membrane protein</topology>
    </subcellularLocation>
</comment>
<keyword evidence="3 11" id="KW-0812">Transmembrane</keyword>
<dbReference type="AlphaFoldDB" id="A0A8H7AJR6"/>
<dbReference type="EC" id="2.3.1.225" evidence="11"/>
<evidence type="ECO:0000256" key="7">
    <source>
        <dbReference type="ARBA" id="ARBA00023139"/>
    </source>
</evidence>
<protein>
    <recommendedName>
        <fullName evidence="11">Palmitoyltransferase PFA4</fullName>
        <ecNumber evidence="11">2.3.1.225</ecNumber>
    </recommendedName>
    <alternativeName>
        <fullName evidence="11">Protein S-acyltransferase</fullName>
        <shortName evidence="11">PAT</shortName>
    </alternativeName>
    <alternativeName>
        <fullName evidence="11">Protein fatty acyltransferase 4</fullName>
    </alternativeName>
</protein>
<evidence type="ECO:0000256" key="9">
    <source>
        <dbReference type="ARBA" id="ARBA00023315"/>
    </source>
</evidence>